<dbReference type="InterPro" id="IPR010998">
    <property type="entry name" value="Integrase_recombinase_N"/>
</dbReference>
<reference evidence="10 12" key="2">
    <citation type="submission" date="2019-11" db="EMBL/GenBank/DDBJ databases">
        <title>Whole-genome sequencing of Allorhizobium vitis.</title>
        <authorList>
            <person name="Gan H.M."/>
            <person name="Savka M.A."/>
        </authorList>
    </citation>
    <scope>NUCLEOTIDE SEQUENCE [LARGE SCALE GENOMIC DNA]</scope>
    <source>
        <strain evidence="10 12">AB4</strain>
    </source>
</reference>
<sequence length="330" mass="37331">MKASSFPALIQRFFTDRLCTQMEASPHTIAGYRDTFRLLIRYAGSRRGKPPTKLTIEDLDADLVADFLTHVETARGNTARTRNTRLAAIRSFFRYVAMTDPTWLLHCQRILSMPSKRYVKRSVTFLDADEIAALMAAPDRTTWVGRRDYALLLLALQTGLRASELIGLRCKDVVLGDGAHIRCIGKGRKERSTPLRRDTAKLIRGWIGERSDSDSPLFPSIRGERLSRDALEHLVRKHCLTASRACPSLASKRVTPHTLRHSTAMELLHHGVDQSVIALWLGHESVETTQIYIHADMRLKEKALSQVARPEAHLGRYRPNDELLAFLESL</sequence>
<evidence type="ECO:0000256" key="5">
    <source>
        <dbReference type="PROSITE-ProRule" id="PRU01248"/>
    </source>
</evidence>
<dbReference type="InterPro" id="IPR004107">
    <property type="entry name" value="Integrase_SAM-like_N"/>
</dbReference>
<dbReference type="GeneID" id="60684675"/>
<accession>A0A125P3L0</accession>
<dbReference type="Proteomes" id="UP000655037">
    <property type="component" value="Unassembled WGS sequence"/>
</dbReference>
<evidence type="ECO:0000313" key="14">
    <source>
        <dbReference type="Proteomes" id="UP000436911"/>
    </source>
</evidence>
<dbReference type="GO" id="GO:0006310">
    <property type="term" value="P:DNA recombination"/>
    <property type="evidence" value="ECO:0007669"/>
    <property type="project" value="UniProtKB-KW"/>
</dbReference>
<dbReference type="Proteomes" id="UP000436692">
    <property type="component" value="Unassembled WGS sequence"/>
</dbReference>
<dbReference type="SUPFAM" id="SSF47823">
    <property type="entry name" value="lambda integrase-like, N-terminal domain"/>
    <property type="match status" value="1"/>
</dbReference>
<keyword evidence="2" id="KW-0229">DNA integration</keyword>
<dbReference type="GO" id="GO:0007059">
    <property type="term" value="P:chromosome segregation"/>
    <property type="evidence" value="ECO:0007669"/>
    <property type="project" value="UniProtKB-KW"/>
</dbReference>
<dbReference type="OrthoDB" id="9801717at2"/>
<evidence type="ECO:0000313" key="10">
    <source>
        <dbReference type="EMBL" id="MUP07033.1"/>
    </source>
</evidence>
<dbReference type="PANTHER" id="PTHR30349">
    <property type="entry name" value="PHAGE INTEGRASE-RELATED"/>
    <property type="match status" value="1"/>
</dbReference>
<protein>
    <submittedName>
        <fullName evidence="8 9">Integrase</fullName>
    </submittedName>
    <submittedName>
        <fullName evidence="10">Tyrosine-type recombinase/integrase</fullName>
    </submittedName>
</protein>
<dbReference type="Proteomes" id="UP000436911">
    <property type="component" value="Unassembled WGS sequence"/>
</dbReference>
<dbReference type="EMBL" id="JACXXJ020000002">
    <property type="protein sequence ID" value="MBF2712921.1"/>
    <property type="molecule type" value="Genomic_DNA"/>
</dbReference>
<dbReference type="InterPro" id="IPR002104">
    <property type="entry name" value="Integrase_catalytic"/>
</dbReference>
<keyword evidence="1" id="KW-0159">Chromosome partition</keyword>
<evidence type="ECO:0000256" key="2">
    <source>
        <dbReference type="ARBA" id="ARBA00022908"/>
    </source>
</evidence>
<reference evidence="8 14" key="1">
    <citation type="submission" date="2018-08" db="EMBL/GenBank/DDBJ databases">
        <title>Genome sequencing of Agrobacterium vitis strain ICMP 10754.</title>
        <authorList>
            <person name="Visnovsky S.B."/>
            <person name="Pitman A.R."/>
        </authorList>
    </citation>
    <scope>NUCLEOTIDE SEQUENCE [LARGE SCALE GENOMIC DNA]</scope>
    <source>
        <strain evidence="8 14">ICMP 10754</strain>
    </source>
</reference>
<evidence type="ECO:0000259" key="7">
    <source>
        <dbReference type="PROSITE" id="PS51900"/>
    </source>
</evidence>
<dbReference type="GO" id="GO:0003677">
    <property type="term" value="F:DNA binding"/>
    <property type="evidence" value="ECO:0007669"/>
    <property type="project" value="UniProtKB-UniRule"/>
</dbReference>
<dbReference type="InterPro" id="IPR011010">
    <property type="entry name" value="DNA_brk_join_enz"/>
</dbReference>
<dbReference type="Pfam" id="PF02899">
    <property type="entry name" value="Phage_int_SAM_1"/>
    <property type="match status" value="1"/>
</dbReference>
<organism evidence="8 14">
    <name type="scientific">Agrobacterium vitis</name>
    <name type="common">Rhizobium vitis</name>
    <dbReference type="NCBI Taxonomy" id="373"/>
    <lineage>
        <taxon>Bacteria</taxon>
        <taxon>Pseudomonadati</taxon>
        <taxon>Pseudomonadota</taxon>
        <taxon>Alphaproteobacteria</taxon>
        <taxon>Hyphomicrobiales</taxon>
        <taxon>Rhizobiaceae</taxon>
        <taxon>Rhizobium/Agrobacterium group</taxon>
        <taxon>Agrobacterium</taxon>
    </lineage>
</organism>
<name>A0A125P3L0_AGRVI</name>
<evidence type="ECO:0000313" key="11">
    <source>
        <dbReference type="EMBL" id="MUZ60141.1"/>
    </source>
</evidence>
<dbReference type="PROSITE" id="PS51900">
    <property type="entry name" value="CB"/>
    <property type="match status" value="1"/>
</dbReference>
<evidence type="ECO:0000313" key="9">
    <source>
        <dbReference type="EMBL" id="MBF2712921.1"/>
    </source>
</evidence>
<evidence type="ECO:0000259" key="6">
    <source>
        <dbReference type="PROSITE" id="PS51898"/>
    </source>
</evidence>
<dbReference type="GO" id="GO:0015074">
    <property type="term" value="P:DNA integration"/>
    <property type="evidence" value="ECO:0007669"/>
    <property type="project" value="UniProtKB-KW"/>
</dbReference>
<dbReference type="RefSeq" id="WP_060716547.1">
    <property type="nucleotide sequence ID" value="NZ_CP055267.1"/>
</dbReference>
<proteinExistence type="predicted"/>
<feature type="domain" description="Tyr recombinase" evidence="6">
    <location>
        <begin position="121"/>
        <end position="305"/>
    </location>
</feature>
<reference evidence="11 13" key="3">
    <citation type="submission" date="2019-12" db="EMBL/GenBank/DDBJ databases">
        <title>Whole-genome sequencing of Allorhizobium vitis.</title>
        <authorList>
            <person name="Gan H.M."/>
            <person name="Szegedi E."/>
            <person name="Burr T."/>
            <person name="Savka M.A."/>
        </authorList>
    </citation>
    <scope>NUCLEOTIDE SEQUENCE [LARGE SCALE GENOMIC DNA]</scope>
    <source>
        <strain evidence="11 13">CG989</strain>
    </source>
</reference>
<evidence type="ECO:0000256" key="1">
    <source>
        <dbReference type="ARBA" id="ARBA00022829"/>
    </source>
</evidence>
<dbReference type="Gene3D" id="1.10.150.130">
    <property type="match status" value="1"/>
</dbReference>
<geneLocation type="plasmid" evidence="9">
    <name>unnamed2</name>
</geneLocation>
<gene>
    <name evidence="10" type="ORF">BBI04_019785</name>
    <name evidence="8" type="ORF">DXT89_21575</name>
    <name evidence="11" type="ORF">GOZ95_22155</name>
    <name evidence="9" type="ORF">IEI95_001440</name>
</gene>
<dbReference type="PROSITE" id="PS51898">
    <property type="entry name" value="TYR_RECOMBINASE"/>
    <property type="match status" value="1"/>
</dbReference>
<dbReference type="EMBL" id="MBEV02000011">
    <property type="protein sequence ID" value="MUP07033.1"/>
    <property type="molecule type" value="Genomic_DNA"/>
</dbReference>
<reference evidence="9" key="4">
    <citation type="submission" date="2020-11" db="EMBL/GenBank/DDBJ databases">
        <title>Agrobacterium vitis strain K377 genome.</title>
        <authorList>
            <person name="Xi H."/>
        </authorList>
    </citation>
    <scope>NUCLEOTIDE SEQUENCE</scope>
    <source>
        <strain evidence="9">K377</strain>
        <plasmid evidence="9">unnamed2</plasmid>
    </source>
</reference>
<keyword evidence="9" id="KW-0614">Plasmid</keyword>
<dbReference type="SUPFAM" id="SSF56349">
    <property type="entry name" value="DNA breaking-rejoining enzymes"/>
    <property type="match status" value="1"/>
</dbReference>
<dbReference type="InterPro" id="IPR044068">
    <property type="entry name" value="CB"/>
</dbReference>
<dbReference type="Gene3D" id="1.10.443.10">
    <property type="entry name" value="Intergrase catalytic core"/>
    <property type="match status" value="1"/>
</dbReference>
<dbReference type="EMBL" id="QUSG01000018">
    <property type="protein sequence ID" value="KAA3522404.1"/>
    <property type="molecule type" value="Genomic_DNA"/>
</dbReference>
<dbReference type="EMBL" id="WPHM01000014">
    <property type="protein sequence ID" value="MUZ60141.1"/>
    <property type="molecule type" value="Genomic_DNA"/>
</dbReference>
<evidence type="ECO:0000313" key="12">
    <source>
        <dbReference type="Proteomes" id="UP000175993"/>
    </source>
</evidence>
<evidence type="ECO:0000256" key="4">
    <source>
        <dbReference type="ARBA" id="ARBA00023172"/>
    </source>
</evidence>
<dbReference type="Pfam" id="PF00589">
    <property type="entry name" value="Phage_integrase"/>
    <property type="match status" value="1"/>
</dbReference>
<dbReference type="InterPro" id="IPR050090">
    <property type="entry name" value="Tyrosine_recombinase_XerCD"/>
</dbReference>
<evidence type="ECO:0000256" key="3">
    <source>
        <dbReference type="ARBA" id="ARBA00023125"/>
    </source>
</evidence>
<dbReference type="InterPro" id="IPR013762">
    <property type="entry name" value="Integrase-like_cat_sf"/>
</dbReference>
<feature type="domain" description="Core-binding (CB)" evidence="7">
    <location>
        <begin position="4"/>
        <end position="97"/>
    </location>
</feature>
<dbReference type="AlphaFoldDB" id="A0A125P3L0"/>
<evidence type="ECO:0000313" key="13">
    <source>
        <dbReference type="Proteomes" id="UP000436692"/>
    </source>
</evidence>
<keyword evidence="3 5" id="KW-0238">DNA-binding</keyword>
<evidence type="ECO:0000313" key="8">
    <source>
        <dbReference type="EMBL" id="KAA3522404.1"/>
    </source>
</evidence>
<dbReference type="Proteomes" id="UP000175993">
    <property type="component" value="Unassembled WGS sequence"/>
</dbReference>
<dbReference type="PANTHER" id="PTHR30349:SF81">
    <property type="entry name" value="TYROSINE RECOMBINASE XERC"/>
    <property type="match status" value="1"/>
</dbReference>
<comment type="caution">
    <text evidence="8">The sequence shown here is derived from an EMBL/GenBank/DDBJ whole genome shotgun (WGS) entry which is preliminary data.</text>
</comment>
<keyword evidence="4" id="KW-0233">DNA recombination</keyword>